<dbReference type="EMBL" id="JBBJCI010000016">
    <property type="protein sequence ID" value="KAK7254812.1"/>
    <property type="molecule type" value="Genomic_DNA"/>
</dbReference>
<accession>A0ABR1GG20</accession>
<reference evidence="3 4" key="1">
    <citation type="submission" date="2024-03" db="EMBL/GenBank/DDBJ databases">
        <title>Aureococcus anophagefferens CCMP1851 and Kratosvirus quantuckense: Draft genome of a second virus-susceptible host strain in the model system.</title>
        <authorList>
            <person name="Chase E."/>
            <person name="Truchon A.R."/>
            <person name="Schepens W."/>
            <person name="Wilhelm S.W."/>
        </authorList>
    </citation>
    <scope>NUCLEOTIDE SEQUENCE [LARGE SCALE GENOMIC DNA]</scope>
    <source>
        <strain evidence="3 4">CCMP1851</strain>
    </source>
</reference>
<evidence type="ECO:0000313" key="3">
    <source>
        <dbReference type="EMBL" id="KAK7254812.1"/>
    </source>
</evidence>
<keyword evidence="2" id="KW-0732">Signal</keyword>
<dbReference type="Proteomes" id="UP001363151">
    <property type="component" value="Unassembled WGS sequence"/>
</dbReference>
<organism evidence="3 4">
    <name type="scientific">Aureococcus anophagefferens</name>
    <name type="common">Harmful bloom alga</name>
    <dbReference type="NCBI Taxonomy" id="44056"/>
    <lineage>
        <taxon>Eukaryota</taxon>
        <taxon>Sar</taxon>
        <taxon>Stramenopiles</taxon>
        <taxon>Ochrophyta</taxon>
        <taxon>Pelagophyceae</taxon>
        <taxon>Pelagomonadales</taxon>
        <taxon>Pelagomonadaceae</taxon>
        <taxon>Aureococcus</taxon>
    </lineage>
</organism>
<feature type="compositionally biased region" description="Basic and acidic residues" evidence="1">
    <location>
        <begin position="215"/>
        <end position="228"/>
    </location>
</feature>
<gene>
    <name evidence="3" type="ORF">SO694_00133019</name>
</gene>
<evidence type="ECO:0000256" key="2">
    <source>
        <dbReference type="SAM" id="SignalP"/>
    </source>
</evidence>
<protein>
    <submittedName>
        <fullName evidence="3">Uncharacterized protein</fullName>
    </submittedName>
</protein>
<name>A0ABR1GG20_AURAN</name>
<comment type="caution">
    <text evidence="3">The sequence shown here is derived from an EMBL/GenBank/DDBJ whole genome shotgun (WGS) entry which is preliminary data.</text>
</comment>
<sequence>MRVLTVLVQVASVGAINYAADDYESLFGSGGLARECVPFKCPKGKEAVPKRPLKLEAKGGCDAMSGGGMHMFNAGGQEESPVDPCCQQRQACGMICGTTQKFCDDQLTECMNDACDFAEDTEGCDQKKGVAKMMIDMDAGKCQKHSKDQAEEKRTKVLTDVYKRHSKDTADKVPGLVSKADNPKKFGTLLYKLTSKFPKMIKKVKDPQQEYWENMMKKAQEEPPPDKPKRGRKTTTTTEEEEPEDVEDLDAEL</sequence>
<feature type="compositionally biased region" description="Acidic residues" evidence="1">
    <location>
        <begin position="238"/>
        <end position="253"/>
    </location>
</feature>
<proteinExistence type="predicted"/>
<evidence type="ECO:0000256" key="1">
    <source>
        <dbReference type="SAM" id="MobiDB-lite"/>
    </source>
</evidence>
<feature type="signal peptide" evidence="2">
    <location>
        <begin position="1"/>
        <end position="15"/>
    </location>
</feature>
<evidence type="ECO:0000313" key="4">
    <source>
        <dbReference type="Proteomes" id="UP001363151"/>
    </source>
</evidence>
<keyword evidence="4" id="KW-1185">Reference proteome</keyword>
<feature type="region of interest" description="Disordered" evidence="1">
    <location>
        <begin position="211"/>
        <end position="253"/>
    </location>
</feature>
<feature type="chain" id="PRO_5045244804" evidence="2">
    <location>
        <begin position="16"/>
        <end position="253"/>
    </location>
</feature>